<evidence type="ECO:0000313" key="2">
    <source>
        <dbReference type="EMBL" id="VDC79041.1"/>
    </source>
</evidence>
<dbReference type="Gramene" id="A03p09350.2_BraZ1">
    <property type="protein sequence ID" value="A03p09350.2_BraZ1.CDS"/>
    <property type="gene ID" value="A03g09350.2_BraZ1"/>
</dbReference>
<reference evidence="2" key="1">
    <citation type="submission" date="2018-11" db="EMBL/GenBank/DDBJ databases">
        <authorList>
            <consortium name="Genoscope - CEA"/>
            <person name="William W."/>
        </authorList>
    </citation>
    <scope>NUCLEOTIDE SEQUENCE</scope>
</reference>
<proteinExistence type="predicted"/>
<dbReference type="AlphaFoldDB" id="A0A3P6A2W0"/>
<evidence type="ECO:0000313" key="1">
    <source>
        <dbReference type="EMBL" id="CAG7879592.1"/>
    </source>
</evidence>
<organism evidence="2">
    <name type="scientific">Brassica campestris</name>
    <name type="common">Field mustard</name>
    <dbReference type="NCBI Taxonomy" id="3711"/>
    <lineage>
        <taxon>Eukaryota</taxon>
        <taxon>Viridiplantae</taxon>
        <taxon>Streptophyta</taxon>
        <taxon>Embryophyta</taxon>
        <taxon>Tracheophyta</taxon>
        <taxon>Spermatophyta</taxon>
        <taxon>Magnoliopsida</taxon>
        <taxon>eudicotyledons</taxon>
        <taxon>Gunneridae</taxon>
        <taxon>Pentapetalae</taxon>
        <taxon>rosids</taxon>
        <taxon>malvids</taxon>
        <taxon>Brassicales</taxon>
        <taxon>Brassicaceae</taxon>
        <taxon>Brassiceae</taxon>
        <taxon>Brassica</taxon>
    </lineage>
</organism>
<name>A0A3P6A2W0_BRACM</name>
<dbReference type="PANTHER" id="PTHR34956:SF2">
    <property type="entry name" value="OS05G0397300 PROTEIN"/>
    <property type="match status" value="1"/>
</dbReference>
<dbReference type="Proteomes" id="UP000694005">
    <property type="component" value="Chromosome A03"/>
</dbReference>
<accession>A0A3P6A2W0</accession>
<sequence length="152" mass="17707">MELELDDDVFFADISKQISLLIMDDDEQLKHVSLSSSSPSLSFQGIFRVGYQTAPYMYHQEQSKGTGVFIPKCSQSRRRPRHPKQGRFSSFNAKQHHSFHQNRQHYQQNHDYLKRSNLTTHTNNNNKSSMITGNVHASIPRRTYRDAAFIYT</sequence>
<dbReference type="EMBL" id="LR031572">
    <property type="protein sequence ID" value="VDC79041.1"/>
    <property type="molecule type" value="Genomic_DNA"/>
</dbReference>
<dbReference type="EMBL" id="LS974619">
    <property type="protein sequence ID" value="CAG7879592.1"/>
    <property type="molecule type" value="Genomic_DNA"/>
</dbReference>
<protein>
    <submittedName>
        <fullName evidence="1">Uncharacterized protein</fullName>
    </submittedName>
</protein>
<dbReference type="PANTHER" id="PTHR34956">
    <property type="entry name" value="OS05G0397300 PROTEIN"/>
    <property type="match status" value="1"/>
</dbReference>
<gene>
    <name evidence="2" type="ORF">BRAA03T10259Z</name>
    <name evidence="1" type="ORF">BRAPAZ1V2_A03P09350.2</name>
</gene>